<feature type="transmembrane region" description="Helical" evidence="1">
    <location>
        <begin position="93"/>
        <end position="113"/>
    </location>
</feature>
<keyword evidence="3" id="KW-1185">Reference proteome</keyword>
<gene>
    <name evidence="2" type="ORF">Saso_60770</name>
</gene>
<comment type="caution">
    <text evidence="2">The sequence shown here is derived from an EMBL/GenBank/DDBJ whole genome shotgun (WGS) entry which is preliminary data.</text>
</comment>
<dbReference type="Proteomes" id="UP000649259">
    <property type="component" value="Unassembled WGS sequence"/>
</dbReference>
<sequence>MREALEGVVTRGPETRGLVAVSVRRWARAMPTTMLWQLVIVLVVFLLVDLGPIPHDMKTWVAAAHGEWDAIKSLPGKAVAVGQHPGRFLPLRFLFFCLMFGLALLVCWPAHLARSGGEAQLTGSPRQTHRREAAEGAALNWPVVALAVCAIQCGRAYHELQRQSQAPTGVLERKPVSVRRAENVIKQAWRTCYRVGPFNGVRRHDRKVLKQHAEKVIAALRSAESRQYKDPSGALPELATMLLVIAERYAQGRVSQLLDDEQLENVQVTRDWGWLRLLFGGVLITVALVGVAQIGLPDTAVSPVAALLITLVLTMVYRGRLPSLGDLIDIMRGADRR</sequence>
<feature type="transmembrane region" description="Helical" evidence="1">
    <location>
        <begin position="300"/>
        <end position="317"/>
    </location>
</feature>
<accession>A0ABQ3S8Z6</accession>
<feature type="transmembrane region" description="Helical" evidence="1">
    <location>
        <begin position="34"/>
        <end position="53"/>
    </location>
</feature>
<protein>
    <recommendedName>
        <fullName evidence="4">Integral membrane protein</fullName>
    </recommendedName>
</protein>
<evidence type="ECO:0000313" key="2">
    <source>
        <dbReference type="EMBL" id="GHI64427.1"/>
    </source>
</evidence>
<reference evidence="3" key="1">
    <citation type="submission" date="2023-07" db="EMBL/GenBank/DDBJ databases">
        <title>Whole genome shotgun sequence of Streptomyces cacaoi subsp. asoensis NBRC 13813.</title>
        <authorList>
            <person name="Komaki H."/>
            <person name="Tamura T."/>
        </authorList>
    </citation>
    <scope>NUCLEOTIDE SEQUENCE [LARGE SCALE GENOMIC DNA]</scope>
    <source>
        <strain evidence="3">NBRC 13813</strain>
    </source>
</reference>
<name>A0ABQ3S8Z6_9ACTN</name>
<evidence type="ECO:0008006" key="4">
    <source>
        <dbReference type="Google" id="ProtNLM"/>
    </source>
</evidence>
<organism evidence="2 3">
    <name type="scientific">Streptomyces asoensis</name>
    <dbReference type="NCBI Taxonomy" id="249586"/>
    <lineage>
        <taxon>Bacteria</taxon>
        <taxon>Bacillati</taxon>
        <taxon>Actinomycetota</taxon>
        <taxon>Actinomycetes</taxon>
        <taxon>Kitasatosporales</taxon>
        <taxon>Streptomycetaceae</taxon>
        <taxon>Streptomyces</taxon>
    </lineage>
</organism>
<feature type="transmembrane region" description="Helical" evidence="1">
    <location>
        <begin position="274"/>
        <end position="294"/>
    </location>
</feature>
<keyword evidence="1" id="KW-0472">Membrane</keyword>
<proteinExistence type="predicted"/>
<evidence type="ECO:0000313" key="3">
    <source>
        <dbReference type="Proteomes" id="UP000649259"/>
    </source>
</evidence>
<keyword evidence="1" id="KW-0812">Transmembrane</keyword>
<evidence type="ECO:0000256" key="1">
    <source>
        <dbReference type="SAM" id="Phobius"/>
    </source>
</evidence>
<keyword evidence="1" id="KW-1133">Transmembrane helix</keyword>
<dbReference type="EMBL" id="BNEB01000005">
    <property type="protein sequence ID" value="GHI64427.1"/>
    <property type="molecule type" value="Genomic_DNA"/>
</dbReference>